<evidence type="ECO:0000256" key="1">
    <source>
        <dbReference type="SAM" id="MobiDB-lite"/>
    </source>
</evidence>
<name>A0A514D6L2_9VIRU</name>
<accession>A0A514D6L2</accession>
<feature type="region of interest" description="Disordered" evidence="1">
    <location>
        <begin position="1"/>
        <end position="32"/>
    </location>
</feature>
<organism evidence="2">
    <name type="scientific">Leviviridae sp</name>
    <dbReference type="NCBI Taxonomy" id="2027243"/>
    <lineage>
        <taxon>Viruses</taxon>
        <taxon>Riboviria</taxon>
        <taxon>Orthornavirae</taxon>
        <taxon>Lenarviricota</taxon>
        <taxon>Leviviricetes</taxon>
        <taxon>Norzivirales</taxon>
        <taxon>Fiersviridae</taxon>
    </lineage>
</organism>
<reference evidence="2" key="1">
    <citation type="submission" date="2019-05" db="EMBL/GenBank/DDBJ databases">
        <title>Metatranscriptomic reconstruction reveals RNA viruses with the potential to shape carbon cycling in soil.</title>
        <authorList>
            <person name="Starr E.P."/>
            <person name="Nuccio E."/>
            <person name="Pett-Ridge J."/>
            <person name="Banfield J.F."/>
            <person name="Firestone M.K."/>
        </authorList>
    </citation>
    <scope>NUCLEOTIDE SEQUENCE</scope>
    <source>
        <strain evidence="2">H1_Rhizo_26_FD_scaffold_522</strain>
    </source>
</reference>
<dbReference type="EMBL" id="MN034725">
    <property type="protein sequence ID" value="QDH89261.1"/>
    <property type="molecule type" value="Genomic_RNA"/>
</dbReference>
<gene>
    <name evidence="2" type="ORF">H1Rhizo26FD522_000002</name>
</gene>
<proteinExistence type="predicted"/>
<evidence type="ECO:0000313" key="2">
    <source>
        <dbReference type="EMBL" id="QDH89261.1"/>
    </source>
</evidence>
<sequence>MSFADPQSVTVSGTPISLPRTSSGQNTGTFTSADGLTQLTVSHAYGKRYRRQLRLTSSKISADPLVPSQNVRSSMSCYMVVDVPVNGYTVVEEKALVDALVAYLQASTGARVTQLLGGEN</sequence>
<protein>
    <submittedName>
        <fullName evidence="2">Uncharacterized protein</fullName>
    </submittedName>
</protein>